<organism evidence="2 3">
    <name type="scientific">Actinoplanes aureus</name>
    <dbReference type="NCBI Taxonomy" id="2792083"/>
    <lineage>
        <taxon>Bacteria</taxon>
        <taxon>Bacillati</taxon>
        <taxon>Actinomycetota</taxon>
        <taxon>Actinomycetes</taxon>
        <taxon>Micromonosporales</taxon>
        <taxon>Micromonosporaceae</taxon>
        <taxon>Actinoplanes</taxon>
    </lineage>
</organism>
<dbReference type="PRINTS" id="PR00412">
    <property type="entry name" value="EPOXHYDRLASE"/>
</dbReference>
<dbReference type="Pfam" id="PF12697">
    <property type="entry name" value="Abhydrolase_6"/>
    <property type="match status" value="1"/>
</dbReference>
<keyword evidence="3" id="KW-1185">Reference proteome</keyword>
<sequence length="268" mass="29486">MTGVQAGLEVLTAGPHGLRHNGTLLFVHGGYHGAWCWAEKFLPYFAGLGYRCVAPSLRGHGESAGFEKLNSFRLRDFDDDVRAVLSELPEPPVLIGHSMGAAVVQRILTREPDSVRGAVLISAPPPSGIGAGIGFRWIRTGGWPVMWQLWKLHQGRMRTGDPFPFQAFFHGTLTEQQRSDYVARVQKESHRAGKELARRFARVPAGLRIPVLVMGGEQDWLFPPDLTRRTAQAYGTDAVLIPGSGHMVMLDAAWRRAADRIGEFLGGL</sequence>
<dbReference type="InterPro" id="IPR029058">
    <property type="entry name" value="AB_hydrolase_fold"/>
</dbReference>
<comment type="caution">
    <text evidence="2">The sequence shown here is derived from an EMBL/GenBank/DDBJ whole genome shotgun (WGS) entry which is preliminary data.</text>
</comment>
<gene>
    <name evidence="2" type="ORF">I4J89_32370</name>
</gene>
<dbReference type="InterPro" id="IPR000639">
    <property type="entry name" value="Epox_hydrolase-like"/>
</dbReference>
<accession>A0A931CF96</accession>
<proteinExistence type="predicted"/>
<dbReference type="PRINTS" id="PR00111">
    <property type="entry name" value="ABHYDROLASE"/>
</dbReference>
<dbReference type="EMBL" id="JADQTO010000018">
    <property type="protein sequence ID" value="MBG0566153.1"/>
    <property type="molecule type" value="Genomic_DNA"/>
</dbReference>
<dbReference type="InterPro" id="IPR050228">
    <property type="entry name" value="Carboxylesterase_BioH"/>
</dbReference>
<dbReference type="Proteomes" id="UP000598146">
    <property type="component" value="Unassembled WGS sequence"/>
</dbReference>
<dbReference type="InterPro" id="IPR000073">
    <property type="entry name" value="AB_hydrolase_1"/>
</dbReference>
<dbReference type="AlphaFoldDB" id="A0A931CF96"/>
<dbReference type="Gene3D" id="3.40.50.1820">
    <property type="entry name" value="alpha/beta hydrolase"/>
    <property type="match status" value="1"/>
</dbReference>
<evidence type="ECO:0000259" key="1">
    <source>
        <dbReference type="Pfam" id="PF12697"/>
    </source>
</evidence>
<keyword evidence="2" id="KW-0378">Hydrolase</keyword>
<dbReference type="PANTHER" id="PTHR43194:SF2">
    <property type="entry name" value="PEROXISOMAL MEMBRANE PROTEIN LPX1"/>
    <property type="match status" value="1"/>
</dbReference>
<evidence type="ECO:0000313" key="3">
    <source>
        <dbReference type="Proteomes" id="UP000598146"/>
    </source>
</evidence>
<protein>
    <submittedName>
        <fullName evidence="2">Alpha/beta hydrolase</fullName>
    </submittedName>
</protein>
<evidence type="ECO:0000313" key="2">
    <source>
        <dbReference type="EMBL" id="MBG0566153.1"/>
    </source>
</evidence>
<dbReference type="RefSeq" id="WP_196417924.1">
    <property type="nucleotide sequence ID" value="NZ_JADQTO010000018.1"/>
</dbReference>
<feature type="domain" description="AB hydrolase-1" evidence="1">
    <location>
        <begin position="24"/>
        <end position="256"/>
    </location>
</feature>
<reference evidence="2" key="1">
    <citation type="submission" date="2020-11" db="EMBL/GenBank/DDBJ databases">
        <title>Isolation and identification of active actinomycetes.</title>
        <authorList>
            <person name="Sun X."/>
        </authorList>
    </citation>
    <scope>NUCLEOTIDE SEQUENCE</scope>
    <source>
        <strain evidence="2">NEAU-A11</strain>
    </source>
</reference>
<name>A0A931CF96_9ACTN</name>
<dbReference type="SUPFAM" id="SSF53474">
    <property type="entry name" value="alpha/beta-Hydrolases"/>
    <property type="match status" value="1"/>
</dbReference>
<dbReference type="GO" id="GO:0016787">
    <property type="term" value="F:hydrolase activity"/>
    <property type="evidence" value="ECO:0007669"/>
    <property type="project" value="UniProtKB-KW"/>
</dbReference>
<dbReference type="PANTHER" id="PTHR43194">
    <property type="entry name" value="HYDROLASE ALPHA/BETA FOLD FAMILY"/>
    <property type="match status" value="1"/>
</dbReference>